<dbReference type="EMBL" id="PJCH01000015">
    <property type="protein sequence ID" value="PQA86165.1"/>
    <property type="molecule type" value="Genomic_DNA"/>
</dbReference>
<organism evidence="2 3">
    <name type="scientific">Hyphococcus luteus</name>
    <dbReference type="NCBI Taxonomy" id="2058213"/>
    <lineage>
        <taxon>Bacteria</taxon>
        <taxon>Pseudomonadati</taxon>
        <taxon>Pseudomonadota</taxon>
        <taxon>Alphaproteobacteria</taxon>
        <taxon>Parvularculales</taxon>
        <taxon>Parvularculaceae</taxon>
        <taxon>Hyphococcus</taxon>
    </lineage>
</organism>
<dbReference type="Pfam" id="PF04380">
    <property type="entry name" value="BMFP"/>
    <property type="match status" value="1"/>
</dbReference>
<proteinExistence type="predicted"/>
<protein>
    <recommendedName>
        <fullName evidence="4">Pyrroline-5-carboxylate reductase</fullName>
    </recommendedName>
</protein>
<sequence>MQTQSAFFDEIAKIMTEAAGAADGVRREAETVMRSRLQTLLADMELVSRDEFEAVKEMARLAREENETLKARIEALENR</sequence>
<reference evidence="2 3" key="1">
    <citation type="submission" date="2017-12" db="EMBL/GenBank/DDBJ databases">
        <authorList>
            <person name="Hurst M.R.H."/>
        </authorList>
    </citation>
    <scope>NUCLEOTIDE SEQUENCE [LARGE SCALE GENOMIC DNA]</scope>
    <source>
        <strain evidence="2 3">SY-3-19</strain>
    </source>
</reference>
<gene>
    <name evidence="2" type="ORF">CW354_17560</name>
</gene>
<accession>A0A2S7K0X4</accession>
<evidence type="ECO:0000313" key="2">
    <source>
        <dbReference type="EMBL" id="PQA86165.1"/>
    </source>
</evidence>
<dbReference type="RefSeq" id="WP_104831377.1">
    <property type="nucleotide sequence ID" value="NZ_PJCH01000015.1"/>
</dbReference>
<name>A0A2S7K0X4_9PROT</name>
<comment type="caution">
    <text evidence="2">The sequence shown here is derived from an EMBL/GenBank/DDBJ whole genome shotgun (WGS) entry which is preliminary data.</text>
</comment>
<dbReference type="AlphaFoldDB" id="A0A2S7K0X4"/>
<keyword evidence="1" id="KW-0175">Coiled coil</keyword>
<feature type="coiled-coil region" evidence="1">
    <location>
        <begin position="52"/>
        <end position="79"/>
    </location>
</feature>
<dbReference type="Proteomes" id="UP000239504">
    <property type="component" value="Unassembled WGS sequence"/>
</dbReference>
<dbReference type="OrthoDB" id="7392124at2"/>
<keyword evidence="3" id="KW-1185">Reference proteome</keyword>
<evidence type="ECO:0000313" key="3">
    <source>
        <dbReference type="Proteomes" id="UP000239504"/>
    </source>
</evidence>
<evidence type="ECO:0000256" key="1">
    <source>
        <dbReference type="SAM" id="Coils"/>
    </source>
</evidence>
<dbReference type="InterPro" id="IPR007475">
    <property type="entry name" value="UbiK"/>
</dbReference>
<evidence type="ECO:0008006" key="4">
    <source>
        <dbReference type="Google" id="ProtNLM"/>
    </source>
</evidence>